<dbReference type="Pfam" id="PF00561">
    <property type="entry name" value="Abhydrolase_1"/>
    <property type="match status" value="1"/>
</dbReference>
<dbReference type="AlphaFoldDB" id="A0A2K5APY0"/>
<keyword evidence="2" id="KW-0808">Transferase</keyword>
<evidence type="ECO:0000313" key="3">
    <source>
        <dbReference type="Proteomes" id="UP000236248"/>
    </source>
</evidence>
<dbReference type="EC" id="2.3.1.-" evidence="2"/>
<organism evidence="2 3">
    <name type="scientific">Candidatus Nitrosocaldus cavascurensis</name>
    <dbReference type="NCBI Taxonomy" id="2058097"/>
    <lineage>
        <taxon>Archaea</taxon>
        <taxon>Nitrososphaerota</taxon>
        <taxon>Nitrososphaeria</taxon>
        <taxon>Candidatus Nitrosocaldales</taxon>
        <taxon>Candidatus Nitrosocaldaceae</taxon>
        <taxon>Candidatus Nitrosocaldus</taxon>
    </lineage>
</organism>
<feature type="domain" description="AB hydrolase-1" evidence="1">
    <location>
        <begin position="195"/>
        <end position="429"/>
    </location>
</feature>
<dbReference type="PANTHER" id="PTHR36837:SF2">
    <property type="entry name" value="POLY(3-HYDROXYALKANOATE) POLYMERASE SUBUNIT PHAC"/>
    <property type="match status" value="1"/>
</dbReference>
<dbReference type="InterPro" id="IPR000073">
    <property type="entry name" value="AB_hydrolase_1"/>
</dbReference>
<dbReference type="InterPro" id="IPR051321">
    <property type="entry name" value="PHA/PHB_synthase"/>
</dbReference>
<proteinExistence type="predicted"/>
<evidence type="ECO:0000259" key="1">
    <source>
        <dbReference type="Pfam" id="PF00561"/>
    </source>
</evidence>
<dbReference type="KEGG" id="ncv:NCAV_0513"/>
<name>A0A2K5APY0_9ARCH</name>
<keyword evidence="3" id="KW-1185">Reference proteome</keyword>
<dbReference type="Gene3D" id="3.40.50.1820">
    <property type="entry name" value="alpha/beta hydrolase"/>
    <property type="match status" value="1"/>
</dbReference>
<dbReference type="PANTHER" id="PTHR36837">
    <property type="entry name" value="POLY(3-HYDROXYALKANOATE) POLYMERASE SUBUNIT PHAC"/>
    <property type="match status" value="1"/>
</dbReference>
<sequence>MTMIEYVRSRSMPLPLVYNRLALEWMGVVSSMLKIYDTYSSIFYKALMMLLQEDGVSSKENPYMRMLNIMDAMLDEELKSERFAHLLTDYLDSWLSIHAMLKRIYPVRHYDIMLEDILAEQFRSYTRMLSFMLSTQNLPIDASGYDVVYIKGKVRLLHYRGGKGYPILIVYAMINRYHIMDVSKDKSVIRRLIEGGLDVYMLDWGHMGYEDEHLSLEDYIHILDEVVDKVREVSSKDRISMLGYCWGGIVSLIYASLYKQKLNSLIVMAAPVDFDKDDGILAVWAKAIDARRLVEEYGHMNGQALDIAFLLRNPVRYTVMKYLNLWKRINDRAFVETFYAVERWLYNTPTVPGRFYEQIIEDLYKGNMLVRGLLEVDGKRVDLKSIDIPLLTIVAENDDLTAPASTLAVNDHVSSKEKRVMSIPGGHVGLCISSIAHKQLWPNVARWVIEKARESSIEEANGRSVGGGKENQG</sequence>
<reference evidence="3" key="1">
    <citation type="submission" date="2018-01" db="EMBL/GenBank/DDBJ databases">
        <authorList>
            <person name="Kerou L M."/>
        </authorList>
    </citation>
    <scope>NUCLEOTIDE SEQUENCE [LARGE SCALE GENOMIC DNA]</scope>
    <source>
        <strain evidence="3">SCU2</strain>
    </source>
</reference>
<dbReference type="EMBL" id="LT981265">
    <property type="protein sequence ID" value="SPC33706.1"/>
    <property type="molecule type" value="Genomic_DNA"/>
</dbReference>
<dbReference type="GeneID" id="41594605"/>
<dbReference type="GO" id="GO:0016746">
    <property type="term" value="F:acyltransferase activity"/>
    <property type="evidence" value="ECO:0007669"/>
    <property type="project" value="UniProtKB-KW"/>
</dbReference>
<dbReference type="SUPFAM" id="SSF53474">
    <property type="entry name" value="alpha/beta-Hydrolases"/>
    <property type="match status" value="1"/>
</dbReference>
<keyword evidence="2" id="KW-0012">Acyltransferase</keyword>
<accession>A0A2K5APY0</accession>
<dbReference type="Proteomes" id="UP000236248">
    <property type="component" value="Chromosome NCAV"/>
</dbReference>
<gene>
    <name evidence="2" type="primary">phbC</name>
    <name evidence="2" type="ORF">NCAV_0513</name>
</gene>
<dbReference type="RefSeq" id="WP_103287482.1">
    <property type="nucleotide sequence ID" value="NZ_LT981265.1"/>
</dbReference>
<evidence type="ECO:0000313" key="2">
    <source>
        <dbReference type="EMBL" id="SPC33706.1"/>
    </source>
</evidence>
<protein>
    <submittedName>
        <fullName evidence="2">Poly(R)-hydroxyalkanoic acid synthase</fullName>
        <ecNumber evidence="2">2.3.1.-</ecNumber>
    </submittedName>
</protein>
<dbReference type="InterPro" id="IPR029058">
    <property type="entry name" value="AB_hydrolase_fold"/>
</dbReference>